<dbReference type="Pfam" id="PF24809">
    <property type="entry name" value="DUF7708"/>
    <property type="match status" value="1"/>
</dbReference>
<keyword evidence="5" id="KW-1185">Reference proteome</keyword>
<dbReference type="InterPro" id="IPR056125">
    <property type="entry name" value="DUF7708"/>
</dbReference>
<evidence type="ECO:0000259" key="3">
    <source>
        <dbReference type="PROSITE" id="PS50837"/>
    </source>
</evidence>
<dbReference type="EMBL" id="JAGPYM010000029">
    <property type="protein sequence ID" value="KAH6879546.1"/>
    <property type="molecule type" value="Genomic_DNA"/>
</dbReference>
<gene>
    <name evidence="4" type="ORF">B0T10DRAFT_496566</name>
</gene>
<dbReference type="SUPFAM" id="SSF52540">
    <property type="entry name" value="P-loop containing nucleoside triphosphate hydrolases"/>
    <property type="match status" value="1"/>
</dbReference>
<dbReference type="Pfam" id="PF24883">
    <property type="entry name" value="NPHP3_N"/>
    <property type="match status" value="1"/>
</dbReference>
<feature type="region of interest" description="Disordered" evidence="2">
    <location>
        <begin position="1419"/>
        <end position="1440"/>
    </location>
</feature>
<evidence type="ECO:0000313" key="4">
    <source>
        <dbReference type="EMBL" id="KAH6879546.1"/>
    </source>
</evidence>
<organism evidence="4 5">
    <name type="scientific">Thelonectria olida</name>
    <dbReference type="NCBI Taxonomy" id="1576542"/>
    <lineage>
        <taxon>Eukaryota</taxon>
        <taxon>Fungi</taxon>
        <taxon>Dikarya</taxon>
        <taxon>Ascomycota</taxon>
        <taxon>Pezizomycotina</taxon>
        <taxon>Sordariomycetes</taxon>
        <taxon>Hypocreomycetidae</taxon>
        <taxon>Hypocreales</taxon>
        <taxon>Nectriaceae</taxon>
        <taxon>Thelonectria</taxon>
    </lineage>
</organism>
<feature type="region of interest" description="Disordered" evidence="2">
    <location>
        <begin position="259"/>
        <end position="301"/>
    </location>
</feature>
<evidence type="ECO:0000256" key="1">
    <source>
        <dbReference type="ARBA" id="ARBA00022737"/>
    </source>
</evidence>
<dbReference type="SUPFAM" id="SSF50978">
    <property type="entry name" value="WD40 repeat-like"/>
    <property type="match status" value="1"/>
</dbReference>
<dbReference type="InterPro" id="IPR007111">
    <property type="entry name" value="NACHT_NTPase"/>
</dbReference>
<dbReference type="OrthoDB" id="4772757at2759"/>
<dbReference type="InterPro" id="IPR056884">
    <property type="entry name" value="NPHP3-like_N"/>
</dbReference>
<dbReference type="PANTHER" id="PTHR10039">
    <property type="entry name" value="AMELOGENIN"/>
    <property type="match status" value="1"/>
</dbReference>
<dbReference type="InterPro" id="IPR036322">
    <property type="entry name" value="WD40_repeat_dom_sf"/>
</dbReference>
<dbReference type="PANTHER" id="PTHR10039:SF14">
    <property type="entry name" value="NACHT DOMAIN-CONTAINING PROTEIN"/>
    <property type="match status" value="1"/>
</dbReference>
<sequence>MSASISGKFASESSTKAAEDVFIKARDSFLSSLSTDERHLFTPCPSKGEFEKALEELEVMVRRTDKRNKWMKVMRNFISLLEPYFKLVDIFVSSNPHYAAIVWGSIRVVFQLAANFTTFFDKLTELFSTLAEAFPQYDEMCQLVHEPERDDPRQKRPIDSKEEMATSKARIQRHIIAVYEDIFQILHAAVRVFSKSDGRLKKTPVVIGQLLWKPFDARFGDLIQQMMKRREELFKEVMLWTVSQSIKVRAEALIERSKAQRERDLNESERQEATKERQLANEERRLMGEDRKQNSEARGQTTSLLAELRQEMRALEKDRMSRSFSSIQEWLSSPRFVDARERAIQLREDGTSSWLFEEEKYKSWLEQATTVSPTRFKFGSGVLWAYGHPGAGKTVLASSIIDSLDSSVSTQERGHRQVYYYFFEYTSTNSSVATAAYRAILTQILWQNRYNRTVLDRFSFIMESKSQGQLVSSESILVELLGLCVNDQSILVVDGIDECTDNDSFISTLLKISRHSPGASILLLSRVNVASLMHSVPFEMQLHLRGFSQDIGFFCQSQLQTLFEQGLLPESASDQLQAMTDRLRCGADGMFLWAKLMFKFLRAPFITPRQRVEAINRINTPEGLEAMYERIFSCILGAGQTSTNLASRILTWLAFSVVEMSSKQVQHALAAEDVISTASDADQVSEFEDSAIMACAGLVERVTTNDMLLHTRRTTSLRLVHLSVKEIIEGSWNSEKLSTANIHDLIVHPTTARLRLANCCLRQLLFHTQAQSLSVTLNLRDSDGEFEDLLCFTAYAAVHWLVILQASIYPSRRASQAHAARSTAEHEGIKRAVSSFMETLSSFLKEPTVLSMWLECFYMAKRQRQALGLSHPPGSILRDWASAILKSFDQHVGLFNPGIFQIIQEFVKSLGKVVETWGDRLEACPKIIWDEMTGIVESPFFFSPKSTRISFQRPEPPKRQTASQDCVALMSRTSENGNLKGVLSIWAPESFNDPDYIYTIRNSNSDLTALCSGWVALYEIWRLEPASRRVAKFESPVEPAEILQPMRNHLHSCEEIDIGLAISPDIMAFSVLRTLFVLGPVAGRSEAMIFPHLLPARSRGEPDFAWKRKGLYSESPVSHSDPFSVHFAPSGHVLACSETYESDTQTLTVLTYNARRQLTLEVVGVLSFTIPNPLQHVTFHPQLAIIAFQATWWSSLYHRAVIWQYRNSSHYILHNLENTHNITSFHFSSCGSYLVVQRKDGALFGEPHDRVNTEPTVLSIPDEFLHDPQSQVTNVQLGETKEDSPRVTTDSDVSTLPIPNDQQLINSPNTSQSLTRSWSVGDDATVTSLAVSMSGGNVHLSRTSGSHSDTAELVSLPDWFGLGNTKQTLIPPRNPGEMLRISIDREPLPVSRTNPEICPSILERDPRFVTMPQSLRSIMQRSEEGETALGSRKRRRDDTKLDVTSDWVEFQNGSPSGKFLLPSEAFPGKPSSAAGM</sequence>
<evidence type="ECO:0000256" key="2">
    <source>
        <dbReference type="SAM" id="MobiDB-lite"/>
    </source>
</evidence>
<protein>
    <recommendedName>
        <fullName evidence="3">NACHT domain-containing protein</fullName>
    </recommendedName>
</protein>
<dbReference type="Gene3D" id="3.40.50.300">
    <property type="entry name" value="P-loop containing nucleotide triphosphate hydrolases"/>
    <property type="match status" value="1"/>
</dbReference>
<dbReference type="InterPro" id="IPR027417">
    <property type="entry name" value="P-loop_NTPase"/>
</dbReference>
<accession>A0A9P9AJS1</accession>
<feature type="domain" description="NACHT" evidence="3">
    <location>
        <begin position="381"/>
        <end position="526"/>
    </location>
</feature>
<feature type="compositionally biased region" description="Polar residues" evidence="2">
    <location>
        <begin position="1300"/>
        <end position="1318"/>
    </location>
</feature>
<comment type="caution">
    <text evidence="4">The sequence shown here is derived from an EMBL/GenBank/DDBJ whole genome shotgun (WGS) entry which is preliminary data.</text>
</comment>
<dbReference type="PROSITE" id="PS50837">
    <property type="entry name" value="NACHT"/>
    <property type="match status" value="1"/>
</dbReference>
<keyword evidence="1" id="KW-0677">Repeat</keyword>
<dbReference type="Proteomes" id="UP000777438">
    <property type="component" value="Unassembled WGS sequence"/>
</dbReference>
<feature type="region of interest" description="Disordered" evidence="2">
    <location>
        <begin position="1452"/>
        <end position="1476"/>
    </location>
</feature>
<feature type="region of interest" description="Disordered" evidence="2">
    <location>
        <begin position="1275"/>
        <end position="1318"/>
    </location>
</feature>
<proteinExistence type="predicted"/>
<feature type="compositionally biased region" description="Basic and acidic residues" evidence="2">
    <location>
        <begin position="259"/>
        <end position="295"/>
    </location>
</feature>
<reference evidence="4 5" key="1">
    <citation type="journal article" date="2021" name="Nat. Commun.">
        <title>Genetic determinants of endophytism in the Arabidopsis root mycobiome.</title>
        <authorList>
            <person name="Mesny F."/>
            <person name="Miyauchi S."/>
            <person name="Thiergart T."/>
            <person name="Pickel B."/>
            <person name="Atanasova L."/>
            <person name="Karlsson M."/>
            <person name="Huettel B."/>
            <person name="Barry K.W."/>
            <person name="Haridas S."/>
            <person name="Chen C."/>
            <person name="Bauer D."/>
            <person name="Andreopoulos W."/>
            <person name="Pangilinan J."/>
            <person name="LaButti K."/>
            <person name="Riley R."/>
            <person name="Lipzen A."/>
            <person name="Clum A."/>
            <person name="Drula E."/>
            <person name="Henrissat B."/>
            <person name="Kohler A."/>
            <person name="Grigoriev I.V."/>
            <person name="Martin F.M."/>
            <person name="Hacquard S."/>
        </authorList>
    </citation>
    <scope>NUCLEOTIDE SEQUENCE [LARGE SCALE GENOMIC DNA]</scope>
    <source>
        <strain evidence="4 5">MPI-CAGE-CH-0241</strain>
    </source>
</reference>
<name>A0A9P9AJS1_9HYPO</name>
<evidence type="ECO:0000313" key="5">
    <source>
        <dbReference type="Proteomes" id="UP000777438"/>
    </source>
</evidence>